<keyword evidence="3 6" id="KW-0378">Hydrolase</keyword>
<dbReference type="InterPro" id="IPR036213">
    <property type="entry name" value="Calpain_III_sf"/>
</dbReference>
<dbReference type="SMART" id="SM00720">
    <property type="entry name" value="calpain_III"/>
    <property type="match status" value="1"/>
</dbReference>
<dbReference type="InterPro" id="IPR001300">
    <property type="entry name" value="Peptidase_C2_calpain_cat"/>
</dbReference>
<dbReference type="Proteomes" id="UP000615446">
    <property type="component" value="Unassembled WGS sequence"/>
</dbReference>
<name>A0A8H3M7A4_9GLOM</name>
<dbReference type="CDD" id="cd00214">
    <property type="entry name" value="Calpain_III"/>
    <property type="match status" value="1"/>
</dbReference>
<dbReference type="PROSITE" id="PS50203">
    <property type="entry name" value="CALPAIN_CAT"/>
    <property type="match status" value="1"/>
</dbReference>
<dbReference type="CDD" id="cd00030">
    <property type="entry name" value="C2"/>
    <property type="match status" value="1"/>
</dbReference>
<evidence type="ECO:0000313" key="9">
    <source>
        <dbReference type="Proteomes" id="UP000615446"/>
    </source>
</evidence>
<feature type="active site" evidence="5 6">
    <location>
        <position position="92"/>
    </location>
</feature>
<evidence type="ECO:0000256" key="6">
    <source>
        <dbReference type="PROSITE-ProRule" id="PRU00239"/>
    </source>
</evidence>
<dbReference type="Pfam" id="PF00648">
    <property type="entry name" value="Peptidase_C2"/>
    <property type="match status" value="1"/>
</dbReference>
<sequence>MSPKYRKLFEQNYEKIFIECARTGRNFQDEHFPTNDVSLYRTPKNRSCRHYKSNIEWTRCKDLTNNPHLFIFDNEGKGKINTDVVQGAVGNCWLVSAIGVLAAHPKLLHKVIPKASDQDWFHSDVPGKKMGVYHFRDTGRHPGVFRFRFYRFGEWVEVVVDDYLPTKDGKLIYAHSRNPDEMWVSLLEKAYAKLCRCYEALEAGTASDALVDLTGTIPDTIELPNTTHFDEIPNTLTSHCSSMTVTANKNVVEQMGLKNFITMMIIANKKGALMSCNINPLEGETQQERLPNGLVIGHAYGITDIQQIQDPWWKKDRKSIILIRLHNPWGEIEWNGAWSDKSEEWQKINKSKRNKMGFKIADDGDFWMSFNDWILNFSTLIICRHLNTSIFSLEKRWHGITFRGEWSIEKSLAGGCVNNKKTFYQNPQYRIRTHKPTTLIIGLMQEDKRANLTLENLTIGFVLLKVEENRKYRVHKPTYDVAGRVTYINTREVTARITLKSGNYVLIPSTFNFGDEGHYFMRIFSGNRVSIKRVEKDKPKKKWWYPLIYWGRSYFVGMIRIKLLSVNLNKSIGNAYIKITFADLNGRIKHSIISPKFFTNEDSSGVTDILAEYVFYAREPSTAGLLFQLYQNNTFSKDKLLGEMRLLVDSYSKEDKVGKMWEITKTFTKTIKVPRSYLTSKTTTTETEGEVSPDECGDVDKKTEKTVTRISAKMNNDRGVKKSKYDYKRRNKNANGNKNSIKGEDFVTQLVDADIGVKSDARLDGDCSLRGRLLFLTITCLRRICYELLSQYISITFVKIEMRSHVLVVLCEIFKDKQFFFLKKNKGY</sequence>
<feature type="active site" evidence="5 6">
    <location>
        <position position="327"/>
    </location>
</feature>
<dbReference type="OrthoDB" id="424753at2759"/>
<dbReference type="PRINTS" id="PR00704">
    <property type="entry name" value="CALPAIN"/>
</dbReference>
<evidence type="ECO:0000256" key="2">
    <source>
        <dbReference type="ARBA" id="ARBA00022670"/>
    </source>
</evidence>
<dbReference type="InterPro" id="IPR033883">
    <property type="entry name" value="C2_III"/>
</dbReference>
<accession>A0A8H3M7A4</accession>
<keyword evidence="4 6" id="KW-0788">Thiol protease</keyword>
<dbReference type="Gene3D" id="2.60.120.380">
    <property type="match status" value="1"/>
</dbReference>
<dbReference type="Gene3D" id="3.90.70.10">
    <property type="entry name" value="Cysteine proteinases"/>
    <property type="match status" value="1"/>
</dbReference>
<evidence type="ECO:0000256" key="3">
    <source>
        <dbReference type="ARBA" id="ARBA00022801"/>
    </source>
</evidence>
<dbReference type="InterPro" id="IPR022683">
    <property type="entry name" value="Calpain_III"/>
</dbReference>
<dbReference type="InterPro" id="IPR022682">
    <property type="entry name" value="Calpain_domain_III"/>
</dbReference>
<dbReference type="GO" id="GO:0006508">
    <property type="term" value="P:proteolysis"/>
    <property type="evidence" value="ECO:0007669"/>
    <property type="project" value="UniProtKB-KW"/>
</dbReference>
<organism evidence="8 9">
    <name type="scientific">Rhizophagus clarus</name>
    <dbReference type="NCBI Taxonomy" id="94130"/>
    <lineage>
        <taxon>Eukaryota</taxon>
        <taxon>Fungi</taxon>
        <taxon>Fungi incertae sedis</taxon>
        <taxon>Mucoromycota</taxon>
        <taxon>Glomeromycotina</taxon>
        <taxon>Glomeromycetes</taxon>
        <taxon>Glomerales</taxon>
        <taxon>Glomeraceae</taxon>
        <taxon>Rhizophagus</taxon>
    </lineage>
</organism>
<dbReference type="GO" id="GO:0005737">
    <property type="term" value="C:cytoplasm"/>
    <property type="evidence" value="ECO:0007669"/>
    <property type="project" value="TreeGrafter"/>
</dbReference>
<evidence type="ECO:0000259" key="7">
    <source>
        <dbReference type="PROSITE" id="PS50203"/>
    </source>
</evidence>
<dbReference type="GO" id="GO:0004198">
    <property type="term" value="F:calcium-dependent cysteine-type endopeptidase activity"/>
    <property type="evidence" value="ECO:0007669"/>
    <property type="project" value="InterPro"/>
</dbReference>
<dbReference type="FunFam" id="3.90.70.10:FF:000114">
    <property type="entry name" value="Calpain a"/>
    <property type="match status" value="1"/>
</dbReference>
<dbReference type="EMBL" id="BLAL01000278">
    <property type="protein sequence ID" value="GES99056.1"/>
    <property type="molecule type" value="Genomic_DNA"/>
</dbReference>
<dbReference type="PANTHER" id="PTHR10183">
    <property type="entry name" value="CALPAIN"/>
    <property type="match status" value="1"/>
</dbReference>
<dbReference type="AlphaFoldDB" id="A0A8H3M7A4"/>
<dbReference type="Pfam" id="PF01067">
    <property type="entry name" value="Calpain_III"/>
    <property type="match status" value="1"/>
</dbReference>
<dbReference type="InterPro" id="IPR022684">
    <property type="entry name" value="Calpain_cysteine_protease"/>
</dbReference>
<proteinExistence type="inferred from homology"/>
<keyword evidence="2 6" id="KW-0645">Protease</keyword>
<dbReference type="PANTHER" id="PTHR10183:SF379">
    <property type="entry name" value="CALPAIN-5"/>
    <property type="match status" value="1"/>
</dbReference>
<dbReference type="SUPFAM" id="SSF49758">
    <property type="entry name" value="Calpain large subunit, middle domain (domain III)"/>
    <property type="match status" value="1"/>
</dbReference>
<dbReference type="SMART" id="SM00230">
    <property type="entry name" value="CysPc"/>
    <property type="match status" value="1"/>
</dbReference>
<reference evidence="8" key="1">
    <citation type="submission" date="2019-10" db="EMBL/GenBank/DDBJ databases">
        <title>Conservation and host-specific expression of non-tandemly repeated heterogenous ribosome RNA gene in arbuscular mycorrhizal fungi.</title>
        <authorList>
            <person name="Maeda T."/>
            <person name="Kobayashi Y."/>
            <person name="Nakagawa T."/>
            <person name="Ezawa T."/>
            <person name="Yamaguchi K."/>
            <person name="Bino T."/>
            <person name="Nishimoto Y."/>
            <person name="Shigenobu S."/>
            <person name="Kawaguchi M."/>
        </authorList>
    </citation>
    <scope>NUCLEOTIDE SEQUENCE</scope>
    <source>
        <strain evidence="8">HR1</strain>
    </source>
</reference>
<evidence type="ECO:0000256" key="5">
    <source>
        <dbReference type="PIRSR" id="PIRSR622684-1"/>
    </source>
</evidence>
<protein>
    <submittedName>
        <fullName evidence="8">Calpain-5-like</fullName>
    </submittedName>
</protein>
<gene>
    <name evidence="8" type="ORF">RCL2_002557500</name>
</gene>
<evidence type="ECO:0000256" key="4">
    <source>
        <dbReference type="ARBA" id="ARBA00022807"/>
    </source>
</evidence>
<evidence type="ECO:0000313" key="8">
    <source>
        <dbReference type="EMBL" id="GES99056.1"/>
    </source>
</evidence>
<comment type="similarity">
    <text evidence="1">Belongs to the peptidase C2 family.</text>
</comment>
<feature type="domain" description="Calpain catalytic" evidence="7">
    <location>
        <begin position="26"/>
        <end position="386"/>
    </location>
</feature>
<feature type="active site" evidence="5 6">
    <location>
        <position position="298"/>
    </location>
</feature>
<dbReference type="InterPro" id="IPR000169">
    <property type="entry name" value="Pept_cys_AS"/>
</dbReference>
<comment type="caution">
    <text evidence="8">The sequence shown here is derived from an EMBL/GenBank/DDBJ whole genome shotgun (WGS) entry which is preliminary data.</text>
</comment>
<dbReference type="PROSITE" id="PS00139">
    <property type="entry name" value="THIOL_PROTEASE_CYS"/>
    <property type="match status" value="1"/>
</dbReference>
<evidence type="ECO:0000256" key="1">
    <source>
        <dbReference type="ARBA" id="ARBA00007623"/>
    </source>
</evidence>
<dbReference type="CDD" id="cd00044">
    <property type="entry name" value="CysPc"/>
    <property type="match status" value="1"/>
</dbReference>
<dbReference type="InterPro" id="IPR038765">
    <property type="entry name" value="Papain-like_cys_pep_sf"/>
</dbReference>
<dbReference type="SUPFAM" id="SSF54001">
    <property type="entry name" value="Cysteine proteinases"/>
    <property type="match status" value="1"/>
</dbReference>